<dbReference type="Proteomes" id="UP000199478">
    <property type="component" value="Unassembled WGS sequence"/>
</dbReference>
<organism evidence="1 2">
    <name type="scientific">Yoonia tamlensis</name>
    <dbReference type="NCBI Taxonomy" id="390270"/>
    <lineage>
        <taxon>Bacteria</taxon>
        <taxon>Pseudomonadati</taxon>
        <taxon>Pseudomonadota</taxon>
        <taxon>Alphaproteobacteria</taxon>
        <taxon>Rhodobacterales</taxon>
        <taxon>Paracoccaceae</taxon>
        <taxon>Yoonia</taxon>
    </lineage>
</organism>
<reference evidence="2" key="1">
    <citation type="submission" date="2016-10" db="EMBL/GenBank/DDBJ databases">
        <authorList>
            <person name="Varghese N."/>
            <person name="Submissions S."/>
        </authorList>
    </citation>
    <scope>NUCLEOTIDE SEQUENCE [LARGE SCALE GENOMIC DNA]</scope>
    <source>
        <strain evidence="2">DSM 26879</strain>
    </source>
</reference>
<name>A0A1I6HDK7_9RHOB</name>
<evidence type="ECO:0000313" key="2">
    <source>
        <dbReference type="Proteomes" id="UP000199478"/>
    </source>
</evidence>
<gene>
    <name evidence="1" type="ORF">SAMN04488005_2538</name>
</gene>
<protein>
    <submittedName>
        <fullName evidence="1">Uncharacterized protein</fullName>
    </submittedName>
</protein>
<dbReference type="AlphaFoldDB" id="A0A1I6HDK7"/>
<sequence length="59" mass="6792">MKHLLDKRDRPTQITTNRLFAVAQSKRPSLQSLTLQRRTRARIGDGLAHAYRTPKPVQP</sequence>
<accession>A0A1I6HDK7</accession>
<proteinExistence type="predicted"/>
<keyword evidence="2" id="KW-1185">Reference proteome</keyword>
<evidence type="ECO:0000313" key="1">
    <source>
        <dbReference type="EMBL" id="SFR52367.1"/>
    </source>
</evidence>
<dbReference type="EMBL" id="FOYP01000002">
    <property type="protein sequence ID" value="SFR52367.1"/>
    <property type="molecule type" value="Genomic_DNA"/>
</dbReference>